<feature type="compositionally biased region" description="Low complexity" evidence="3">
    <location>
        <begin position="44"/>
        <end position="68"/>
    </location>
</feature>
<dbReference type="GO" id="GO:0003677">
    <property type="term" value="F:DNA binding"/>
    <property type="evidence" value="ECO:0007669"/>
    <property type="project" value="InterPro"/>
</dbReference>
<evidence type="ECO:0000313" key="4">
    <source>
        <dbReference type="EMBL" id="KAA9395048.1"/>
    </source>
</evidence>
<gene>
    <name evidence="4" type="ORF">FCK90_03825</name>
</gene>
<keyword evidence="2" id="KW-1277">Toxin-antitoxin system</keyword>
<comment type="caution">
    <text evidence="4">The sequence shown here is derived from an EMBL/GenBank/DDBJ whole genome shotgun (WGS) entry which is preliminary data.</text>
</comment>
<dbReference type="EMBL" id="SZWF01000003">
    <property type="protein sequence ID" value="KAA9395048.1"/>
    <property type="molecule type" value="Genomic_DNA"/>
</dbReference>
<name>A0A5J5L0A0_9MICC</name>
<protein>
    <submittedName>
        <fullName evidence="4">Type II toxin-antitoxin system PemK/MazF family toxin</fullName>
    </submittedName>
</protein>
<sequence>MNGMNANFTRLFRAAFSAYRQAKKQQVRTAGRNPRGKAPGGGRPTATSTTAEPAGSPSSTPSAGSTPAQAYPGDYTGPVDAVYDPHPDGRADPGEIVWTWVPYQEDHSRGKDRPVLIVGRNGAYLLALMLTSKDHANADAHDDAYVDIGTGDWDSRRRPSEVRVDRVVQVRERDVRREGAVLERDRFNAVLARLDRR</sequence>
<dbReference type="OrthoDB" id="5184628at2"/>
<evidence type="ECO:0000313" key="5">
    <source>
        <dbReference type="Proteomes" id="UP000325957"/>
    </source>
</evidence>
<dbReference type="Proteomes" id="UP000325957">
    <property type="component" value="Unassembled WGS sequence"/>
</dbReference>
<evidence type="ECO:0000256" key="1">
    <source>
        <dbReference type="ARBA" id="ARBA00007521"/>
    </source>
</evidence>
<accession>A0A5J5L0A0</accession>
<evidence type="ECO:0000256" key="3">
    <source>
        <dbReference type="SAM" id="MobiDB-lite"/>
    </source>
</evidence>
<dbReference type="InterPro" id="IPR011067">
    <property type="entry name" value="Plasmid_toxin/cell-grow_inhib"/>
</dbReference>
<evidence type="ECO:0000256" key="2">
    <source>
        <dbReference type="ARBA" id="ARBA00022649"/>
    </source>
</evidence>
<keyword evidence="5" id="KW-1185">Reference proteome</keyword>
<dbReference type="AlphaFoldDB" id="A0A5J5L0A0"/>
<dbReference type="Pfam" id="PF02452">
    <property type="entry name" value="PemK_toxin"/>
    <property type="match status" value="1"/>
</dbReference>
<dbReference type="Gene3D" id="2.30.30.110">
    <property type="match status" value="1"/>
</dbReference>
<comment type="similarity">
    <text evidence="1">Belongs to the PemK/MazF family.</text>
</comment>
<dbReference type="InterPro" id="IPR003477">
    <property type="entry name" value="PemK-like"/>
</dbReference>
<reference evidence="4 5" key="1">
    <citation type="submission" date="2019-05" db="EMBL/GenBank/DDBJ databases">
        <title>Kocuria coralli sp. nov., a novel actinobacterium isolated from coral reef seawater.</title>
        <authorList>
            <person name="Li J."/>
        </authorList>
    </citation>
    <scope>NUCLEOTIDE SEQUENCE [LARGE SCALE GENOMIC DNA]</scope>
    <source>
        <strain evidence="4 5">SCSIO 13007</strain>
    </source>
</reference>
<dbReference type="SUPFAM" id="SSF50118">
    <property type="entry name" value="Cell growth inhibitor/plasmid maintenance toxic component"/>
    <property type="match status" value="1"/>
</dbReference>
<organism evidence="4 5">
    <name type="scientific">Kocuria coralli</name>
    <dbReference type="NCBI Taxonomy" id="1461025"/>
    <lineage>
        <taxon>Bacteria</taxon>
        <taxon>Bacillati</taxon>
        <taxon>Actinomycetota</taxon>
        <taxon>Actinomycetes</taxon>
        <taxon>Micrococcales</taxon>
        <taxon>Micrococcaceae</taxon>
        <taxon>Kocuria</taxon>
    </lineage>
</organism>
<proteinExistence type="inferred from homology"/>
<feature type="region of interest" description="Disordered" evidence="3">
    <location>
        <begin position="19"/>
        <end position="88"/>
    </location>
</feature>